<name>A0AAV2I153_LYMST</name>
<feature type="region of interest" description="Disordered" evidence="1">
    <location>
        <begin position="22"/>
        <end position="42"/>
    </location>
</feature>
<evidence type="ECO:0000313" key="2">
    <source>
        <dbReference type="EMBL" id="CAL1540318.1"/>
    </source>
</evidence>
<evidence type="ECO:0000313" key="3">
    <source>
        <dbReference type="Proteomes" id="UP001497497"/>
    </source>
</evidence>
<feature type="compositionally biased region" description="Low complexity" evidence="1">
    <location>
        <begin position="27"/>
        <end position="37"/>
    </location>
</feature>
<dbReference type="Proteomes" id="UP001497497">
    <property type="component" value="Unassembled WGS sequence"/>
</dbReference>
<feature type="non-terminal residue" evidence="2">
    <location>
        <position position="1"/>
    </location>
</feature>
<evidence type="ECO:0000256" key="1">
    <source>
        <dbReference type="SAM" id="MobiDB-lite"/>
    </source>
</evidence>
<keyword evidence="3" id="KW-1185">Reference proteome</keyword>
<dbReference type="EMBL" id="CAXITT010000377">
    <property type="protein sequence ID" value="CAL1540318.1"/>
    <property type="molecule type" value="Genomic_DNA"/>
</dbReference>
<protein>
    <submittedName>
        <fullName evidence="2">Uncharacterized protein</fullName>
    </submittedName>
</protein>
<comment type="caution">
    <text evidence="2">The sequence shown here is derived from an EMBL/GenBank/DDBJ whole genome shotgun (WGS) entry which is preliminary data.</text>
</comment>
<sequence length="110" mass="12195">PSSSTIGSSHDGDVLETTRVEFIKGDTTGTTGASASSVVRSEEPRKAMNFINDLDLETDNIRRKVQSELNEQDHVLFAEPSVTSNIADQFIYLFSLEDRPTRIKLGHQVE</sequence>
<organism evidence="2 3">
    <name type="scientific">Lymnaea stagnalis</name>
    <name type="common">Great pond snail</name>
    <name type="synonym">Helix stagnalis</name>
    <dbReference type="NCBI Taxonomy" id="6523"/>
    <lineage>
        <taxon>Eukaryota</taxon>
        <taxon>Metazoa</taxon>
        <taxon>Spiralia</taxon>
        <taxon>Lophotrochozoa</taxon>
        <taxon>Mollusca</taxon>
        <taxon>Gastropoda</taxon>
        <taxon>Heterobranchia</taxon>
        <taxon>Euthyneura</taxon>
        <taxon>Panpulmonata</taxon>
        <taxon>Hygrophila</taxon>
        <taxon>Lymnaeoidea</taxon>
        <taxon>Lymnaeidae</taxon>
        <taxon>Lymnaea</taxon>
    </lineage>
</organism>
<feature type="non-terminal residue" evidence="2">
    <location>
        <position position="110"/>
    </location>
</feature>
<gene>
    <name evidence="2" type="ORF">GSLYS_00013967001</name>
</gene>
<proteinExistence type="predicted"/>
<accession>A0AAV2I153</accession>
<dbReference type="AlphaFoldDB" id="A0AAV2I153"/>
<reference evidence="2 3" key="1">
    <citation type="submission" date="2024-04" db="EMBL/GenBank/DDBJ databases">
        <authorList>
            <consortium name="Genoscope - CEA"/>
            <person name="William W."/>
        </authorList>
    </citation>
    <scope>NUCLEOTIDE SEQUENCE [LARGE SCALE GENOMIC DNA]</scope>
</reference>